<feature type="domain" description="DUF4218" evidence="2">
    <location>
        <begin position="42"/>
        <end position="98"/>
    </location>
</feature>
<dbReference type="Pfam" id="PF13960">
    <property type="entry name" value="DUF4218"/>
    <property type="match status" value="1"/>
</dbReference>
<accession>A0ABQ5GY69</accession>
<comment type="caution">
    <text evidence="3">The sequence shown here is derived from an EMBL/GenBank/DDBJ whole genome shotgun (WGS) entry which is preliminary data.</text>
</comment>
<dbReference type="PANTHER" id="PTHR48258">
    <property type="entry name" value="DUF4218 DOMAIN-CONTAINING PROTEIN-RELATED"/>
    <property type="match status" value="1"/>
</dbReference>
<evidence type="ECO:0000259" key="2">
    <source>
        <dbReference type="Pfam" id="PF13960"/>
    </source>
</evidence>
<protein>
    <submittedName>
        <fullName evidence="3">Protein kinase, ATP binding site-containing protein</fullName>
    </submittedName>
</protein>
<dbReference type="GO" id="GO:0016301">
    <property type="term" value="F:kinase activity"/>
    <property type="evidence" value="ECO:0007669"/>
    <property type="project" value="UniProtKB-KW"/>
</dbReference>
<reference evidence="3" key="2">
    <citation type="submission" date="2022-01" db="EMBL/GenBank/DDBJ databases">
        <authorList>
            <person name="Yamashiro T."/>
            <person name="Shiraishi A."/>
            <person name="Satake H."/>
            <person name="Nakayama K."/>
        </authorList>
    </citation>
    <scope>NUCLEOTIDE SEQUENCE</scope>
</reference>
<feature type="region of interest" description="Disordered" evidence="1">
    <location>
        <begin position="300"/>
        <end position="323"/>
    </location>
</feature>
<feature type="compositionally biased region" description="Acidic residues" evidence="1">
    <location>
        <begin position="312"/>
        <end position="323"/>
    </location>
</feature>
<dbReference type="InterPro" id="IPR025452">
    <property type="entry name" value="DUF4218"/>
</dbReference>
<evidence type="ECO:0000313" key="4">
    <source>
        <dbReference type="Proteomes" id="UP001151760"/>
    </source>
</evidence>
<proteinExistence type="predicted"/>
<gene>
    <name evidence="3" type="ORF">Tco_1054274</name>
</gene>
<dbReference type="EMBL" id="BQNB010018943">
    <property type="protein sequence ID" value="GJT79932.1"/>
    <property type="molecule type" value="Genomic_DNA"/>
</dbReference>
<keyword evidence="3" id="KW-0418">Kinase</keyword>
<keyword evidence="3" id="KW-0808">Transferase</keyword>
<keyword evidence="4" id="KW-1185">Reference proteome</keyword>
<organism evidence="3 4">
    <name type="scientific">Tanacetum coccineum</name>
    <dbReference type="NCBI Taxonomy" id="301880"/>
    <lineage>
        <taxon>Eukaryota</taxon>
        <taxon>Viridiplantae</taxon>
        <taxon>Streptophyta</taxon>
        <taxon>Embryophyta</taxon>
        <taxon>Tracheophyta</taxon>
        <taxon>Spermatophyta</taxon>
        <taxon>Magnoliopsida</taxon>
        <taxon>eudicotyledons</taxon>
        <taxon>Gunneridae</taxon>
        <taxon>Pentapetalae</taxon>
        <taxon>asterids</taxon>
        <taxon>campanulids</taxon>
        <taxon>Asterales</taxon>
        <taxon>Asteraceae</taxon>
        <taxon>Asteroideae</taxon>
        <taxon>Anthemideae</taxon>
        <taxon>Anthemidinae</taxon>
        <taxon>Tanacetum</taxon>
    </lineage>
</organism>
<name>A0ABQ5GY69_9ASTR</name>
<reference evidence="3" key="1">
    <citation type="journal article" date="2022" name="Int. J. Mol. Sci.">
        <title>Draft Genome of Tanacetum Coccineum: Genomic Comparison of Closely Related Tanacetum-Family Plants.</title>
        <authorList>
            <person name="Yamashiro T."/>
            <person name="Shiraishi A."/>
            <person name="Nakayama K."/>
            <person name="Satake H."/>
        </authorList>
    </citation>
    <scope>NUCLEOTIDE SEQUENCE</scope>
</reference>
<dbReference type="Proteomes" id="UP001151760">
    <property type="component" value="Unassembled WGS sequence"/>
</dbReference>
<evidence type="ECO:0000313" key="3">
    <source>
        <dbReference type="EMBL" id="GJT79932.1"/>
    </source>
</evidence>
<evidence type="ECO:0000256" key="1">
    <source>
        <dbReference type="SAM" id="MobiDB-lite"/>
    </source>
</evidence>
<sequence length="323" mass="36303">MFLKSHDCHIMMQRLLPNGLQNYLHDKIAKPIIELCSLFKQICSATLMEDDMLKAQIKVVDILYDLELIYPLALFDIMIHLVIHLHLEALKGRPIRPRIPEWLGHQIRQRHVDNDKDPEVNTTSELFALACGPTWTPISINSCVVDVDVAWSLGGDGGGEDRPPPHHVPSGCMGCFANRGKGKRNPNLGGRAADRLNTRDKTQNLSLKEITDKKGPTQFDLRPHMESPDWTEINARSSSTLQKRTILTGCFKAQHDEMRRLRLWGQTYTDDEIKSLARMGKARGAHILCMVGYFQHGHSGTSTPVSESADVHEDEDEDGNGDS</sequence>